<dbReference type="SUPFAM" id="SSF55811">
    <property type="entry name" value="Nudix"/>
    <property type="match status" value="1"/>
</dbReference>
<evidence type="ECO:0000313" key="4">
    <source>
        <dbReference type="Proteomes" id="UP001500751"/>
    </source>
</evidence>
<evidence type="ECO:0000313" key="3">
    <source>
        <dbReference type="EMBL" id="GAA2056936.1"/>
    </source>
</evidence>
<gene>
    <name evidence="3" type="ORF">GCM10009839_77730</name>
</gene>
<accession>A0ABN2VA19</accession>
<organism evidence="3 4">
    <name type="scientific">Catenulispora yoronensis</name>
    <dbReference type="NCBI Taxonomy" id="450799"/>
    <lineage>
        <taxon>Bacteria</taxon>
        <taxon>Bacillati</taxon>
        <taxon>Actinomycetota</taxon>
        <taxon>Actinomycetes</taxon>
        <taxon>Catenulisporales</taxon>
        <taxon>Catenulisporaceae</taxon>
        <taxon>Catenulispora</taxon>
    </lineage>
</organism>
<dbReference type="Proteomes" id="UP001500751">
    <property type="component" value="Unassembled WGS sequence"/>
</dbReference>
<protein>
    <recommendedName>
        <fullName evidence="2">Nudix hydrolase domain-containing protein</fullName>
    </recommendedName>
</protein>
<dbReference type="Gene3D" id="3.90.79.10">
    <property type="entry name" value="Nucleoside Triphosphate Pyrophosphohydrolase"/>
    <property type="match status" value="1"/>
</dbReference>
<dbReference type="PROSITE" id="PS51462">
    <property type="entry name" value="NUDIX"/>
    <property type="match status" value="1"/>
</dbReference>
<dbReference type="EMBL" id="BAAAQN010000066">
    <property type="protein sequence ID" value="GAA2056936.1"/>
    <property type="molecule type" value="Genomic_DNA"/>
</dbReference>
<feature type="domain" description="Nudix hydrolase" evidence="2">
    <location>
        <begin position="20"/>
        <end position="157"/>
    </location>
</feature>
<keyword evidence="4" id="KW-1185">Reference proteome</keyword>
<dbReference type="InterPro" id="IPR000086">
    <property type="entry name" value="NUDIX_hydrolase_dom"/>
</dbReference>
<dbReference type="Pfam" id="PF00293">
    <property type="entry name" value="NUDIX"/>
    <property type="match status" value="1"/>
</dbReference>
<dbReference type="RefSeq" id="WP_344670731.1">
    <property type="nucleotide sequence ID" value="NZ_BAAAQN010000066.1"/>
</dbReference>
<evidence type="ECO:0000256" key="1">
    <source>
        <dbReference type="SAM" id="MobiDB-lite"/>
    </source>
</evidence>
<name>A0ABN2VA19_9ACTN</name>
<dbReference type="InterPro" id="IPR015797">
    <property type="entry name" value="NUDIX_hydrolase-like_dom_sf"/>
</dbReference>
<reference evidence="3 4" key="1">
    <citation type="journal article" date="2019" name="Int. J. Syst. Evol. Microbiol.">
        <title>The Global Catalogue of Microorganisms (GCM) 10K type strain sequencing project: providing services to taxonomists for standard genome sequencing and annotation.</title>
        <authorList>
            <consortium name="The Broad Institute Genomics Platform"/>
            <consortium name="The Broad Institute Genome Sequencing Center for Infectious Disease"/>
            <person name="Wu L."/>
            <person name="Ma J."/>
        </authorList>
    </citation>
    <scope>NUCLEOTIDE SEQUENCE [LARGE SCALE GENOMIC DNA]</scope>
    <source>
        <strain evidence="3 4">JCM 16014</strain>
    </source>
</reference>
<sequence>MSSTEPPRITWRAEPVPDGLRVTQAYVWAIDPEDGRVLIQDRGTQHARRYSLPGGRPEPEDGGDPVRTAAREALEESQIHIDVSRAVYLGYQLVEGDTRYDGPHAQLRYAAPISSYEPIGPDPDNGRIHRRYMVSLDRAPEILAWGEPGAAQAALAKQAGLDLGLRVDAPAPDGHRDEVKARYLVCHDYGMGALWWWVTARSAKEIMERIADVVVSFSPESARWADENGYEEIDIDAPDPNELSSMKATRDAQRQQQGFGAVVGRGTVYFRCVWGEYEKQAPWWDDENAAYFLLEIGEDGYRKRGIFEYVEGPSHRMGEDDWAFNPPYDLYEPEWARFEIDQQTFEAAWEAAIPFPVDDE</sequence>
<feature type="region of interest" description="Disordered" evidence="1">
    <location>
        <begin position="42"/>
        <end position="66"/>
    </location>
</feature>
<comment type="caution">
    <text evidence="3">The sequence shown here is derived from an EMBL/GenBank/DDBJ whole genome shotgun (WGS) entry which is preliminary data.</text>
</comment>
<evidence type="ECO:0000259" key="2">
    <source>
        <dbReference type="PROSITE" id="PS51462"/>
    </source>
</evidence>
<proteinExistence type="predicted"/>